<dbReference type="Ensembl" id="ENSSSCT00015109357.1">
    <property type="protein sequence ID" value="ENSSSCP00015046487.1"/>
    <property type="gene ID" value="ENSSSCG00015080447.1"/>
</dbReference>
<name>A0A8D0QI72_PIG</name>
<evidence type="ECO:0000313" key="3">
    <source>
        <dbReference type="Proteomes" id="UP000694726"/>
    </source>
</evidence>
<proteinExistence type="predicted"/>
<feature type="compositionally biased region" description="Pro residues" evidence="1">
    <location>
        <begin position="124"/>
        <end position="138"/>
    </location>
</feature>
<evidence type="ECO:0000313" key="2">
    <source>
        <dbReference type="Ensembl" id="ENSSSCP00015046487.1"/>
    </source>
</evidence>
<dbReference type="Ensembl" id="ENSSSCT00040055853.1">
    <property type="protein sequence ID" value="ENSSSCP00040023205.1"/>
    <property type="gene ID" value="ENSSSCG00040041800.1"/>
</dbReference>
<feature type="compositionally biased region" description="Pro residues" evidence="1">
    <location>
        <begin position="200"/>
        <end position="220"/>
    </location>
</feature>
<dbReference type="Proteomes" id="UP000694722">
    <property type="component" value="Unplaced"/>
</dbReference>
<accession>A0A8D0QI72</accession>
<dbReference type="Proteomes" id="UP000694726">
    <property type="component" value="Unplaced"/>
</dbReference>
<organism evidence="2 3">
    <name type="scientific">Sus scrofa</name>
    <name type="common">Pig</name>
    <dbReference type="NCBI Taxonomy" id="9823"/>
    <lineage>
        <taxon>Eukaryota</taxon>
        <taxon>Metazoa</taxon>
        <taxon>Chordata</taxon>
        <taxon>Craniata</taxon>
        <taxon>Vertebrata</taxon>
        <taxon>Euteleostomi</taxon>
        <taxon>Mammalia</taxon>
        <taxon>Eutheria</taxon>
        <taxon>Laurasiatheria</taxon>
        <taxon>Artiodactyla</taxon>
        <taxon>Suina</taxon>
        <taxon>Suidae</taxon>
        <taxon>Sus</taxon>
    </lineage>
</organism>
<dbReference type="AlphaFoldDB" id="A0A8D0QI72"/>
<sequence>MGTCASKEQEPQAPEETHVTWAAPALQAAMGPANAYCSRLGAQPATDPACWPDMGAPCAVPSWVWYPAPWSYTWAPFLNQLWVAHPPPAASAPSIWAWGVSHSDPLVRSQHLAPLASEVFPYTEGPPPPYSSPPPPPSQDASAHCAQVGWKTPAKSAPPPEVGRPSRGASQLKTYPVLLSRCASRFSIWAPQPSSSPELHPLPPSPRADPQPEPCCPRSL</sequence>
<feature type="region of interest" description="Disordered" evidence="1">
    <location>
        <begin position="123"/>
        <end position="170"/>
    </location>
</feature>
<protein>
    <submittedName>
        <fullName evidence="2">Uncharacterized protein</fullName>
    </submittedName>
</protein>
<feature type="region of interest" description="Disordered" evidence="1">
    <location>
        <begin position="191"/>
        <end position="220"/>
    </location>
</feature>
<evidence type="ECO:0000256" key="1">
    <source>
        <dbReference type="SAM" id="MobiDB-lite"/>
    </source>
</evidence>
<reference evidence="2" key="1">
    <citation type="submission" date="2025-05" db="UniProtKB">
        <authorList>
            <consortium name="Ensembl"/>
        </authorList>
    </citation>
    <scope>IDENTIFICATION</scope>
</reference>